<gene>
    <name evidence="14" type="ORF">AAHA92_07074</name>
</gene>
<organism evidence="14 15">
    <name type="scientific">Salvia divinorum</name>
    <name type="common">Maria pastora</name>
    <name type="synonym">Diviner's sage</name>
    <dbReference type="NCBI Taxonomy" id="28513"/>
    <lineage>
        <taxon>Eukaryota</taxon>
        <taxon>Viridiplantae</taxon>
        <taxon>Streptophyta</taxon>
        <taxon>Embryophyta</taxon>
        <taxon>Tracheophyta</taxon>
        <taxon>Spermatophyta</taxon>
        <taxon>Magnoliopsida</taxon>
        <taxon>eudicotyledons</taxon>
        <taxon>Gunneridae</taxon>
        <taxon>Pentapetalae</taxon>
        <taxon>asterids</taxon>
        <taxon>lamiids</taxon>
        <taxon>Lamiales</taxon>
        <taxon>Lamiaceae</taxon>
        <taxon>Nepetoideae</taxon>
        <taxon>Mentheae</taxon>
        <taxon>Salviinae</taxon>
        <taxon>Salvia</taxon>
        <taxon>Salvia subgen. Calosphace</taxon>
    </lineage>
</organism>
<dbReference type="Pfam" id="PF00067">
    <property type="entry name" value="p450"/>
    <property type="match status" value="1"/>
</dbReference>
<evidence type="ECO:0000256" key="3">
    <source>
        <dbReference type="ARBA" id="ARBA00010617"/>
    </source>
</evidence>
<dbReference type="PANTHER" id="PTHR47950:SF4">
    <property type="entry name" value="GERANIOL 8-HYDROXYLASE-LIKE"/>
    <property type="match status" value="1"/>
</dbReference>
<dbReference type="AlphaFoldDB" id="A0ABD1IAP8"/>
<evidence type="ECO:0000256" key="1">
    <source>
        <dbReference type="ARBA" id="ARBA00001971"/>
    </source>
</evidence>
<keyword evidence="8 13" id="KW-0560">Oxidoreductase</keyword>
<dbReference type="InterPro" id="IPR017972">
    <property type="entry name" value="Cyt_P450_CS"/>
</dbReference>
<evidence type="ECO:0000256" key="11">
    <source>
        <dbReference type="ARBA" id="ARBA00023136"/>
    </source>
</evidence>
<dbReference type="PANTHER" id="PTHR47950">
    <property type="entry name" value="CYTOCHROME P450, FAMILY 76, SUBFAMILY C, POLYPEPTIDE 5-RELATED"/>
    <property type="match status" value="1"/>
</dbReference>
<dbReference type="GO" id="GO:0016114">
    <property type="term" value="P:terpenoid biosynthetic process"/>
    <property type="evidence" value="ECO:0007669"/>
    <property type="project" value="UniProtKB-ARBA"/>
</dbReference>
<keyword evidence="5" id="KW-0812">Transmembrane</keyword>
<comment type="similarity">
    <text evidence="3 13">Belongs to the cytochrome P450 family.</text>
</comment>
<dbReference type="InterPro" id="IPR002401">
    <property type="entry name" value="Cyt_P450_E_grp-I"/>
</dbReference>
<evidence type="ECO:0000256" key="5">
    <source>
        <dbReference type="ARBA" id="ARBA00022692"/>
    </source>
</evidence>
<evidence type="ECO:0000256" key="12">
    <source>
        <dbReference type="PIRSR" id="PIRSR602401-1"/>
    </source>
</evidence>
<dbReference type="GO" id="GO:0016712">
    <property type="term" value="F:oxidoreductase activity, acting on paired donors, with incorporation or reduction of molecular oxygen, reduced flavin or flavoprotein as one donor, and incorporation of one atom of oxygen"/>
    <property type="evidence" value="ECO:0007669"/>
    <property type="project" value="UniProtKB-ARBA"/>
</dbReference>
<keyword evidence="9 12" id="KW-0408">Iron</keyword>
<evidence type="ECO:0000256" key="13">
    <source>
        <dbReference type="RuleBase" id="RU000461"/>
    </source>
</evidence>
<keyword evidence="11" id="KW-0472">Membrane</keyword>
<dbReference type="GO" id="GO:0016020">
    <property type="term" value="C:membrane"/>
    <property type="evidence" value="ECO:0007669"/>
    <property type="project" value="UniProtKB-SubCell"/>
</dbReference>
<dbReference type="InterPro" id="IPR001128">
    <property type="entry name" value="Cyt_P450"/>
</dbReference>
<keyword evidence="7" id="KW-1133">Transmembrane helix</keyword>
<reference evidence="14 15" key="1">
    <citation type="submission" date="2024-06" db="EMBL/GenBank/DDBJ databases">
        <title>A chromosome level genome sequence of Diviner's sage (Salvia divinorum).</title>
        <authorList>
            <person name="Ford S.A."/>
            <person name="Ro D.-K."/>
            <person name="Ness R.W."/>
            <person name="Phillips M.A."/>
        </authorList>
    </citation>
    <scope>NUCLEOTIDE SEQUENCE [LARGE SCALE GENOMIC DNA]</scope>
    <source>
        <strain evidence="14">SAF-2024a</strain>
        <tissue evidence="14">Leaf</tissue>
    </source>
</reference>
<evidence type="ECO:0000256" key="10">
    <source>
        <dbReference type="ARBA" id="ARBA00023033"/>
    </source>
</evidence>
<dbReference type="Proteomes" id="UP001567538">
    <property type="component" value="Unassembled WGS sequence"/>
</dbReference>
<evidence type="ECO:0000313" key="14">
    <source>
        <dbReference type="EMBL" id="KAL1564774.1"/>
    </source>
</evidence>
<evidence type="ECO:0000256" key="4">
    <source>
        <dbReference type="ARBA" id="ARBA00022617"/>
    </source>
</evidence>
<evidence type="ECO:0000256" key="6">
    <source>
        <dbReference type="ARBA" id="ARBA00022723"/>
    </source>
</evidence>
<dbReference type="SUPFAM" id="SSF48264">
    <property type="entry name" value="Cytochrome P450"/>
    <property type="match status" value="1"/>
</dbReference>
<evidence type="ECO:0000256" key="9">
    <source>
        <dbReference type="ARBA" id="ARBA00023004"/>
    </source>
</evidence>
<keyword evidence="15" id="KW-1185">Reference proteome</keyword>
<dbReference type="PRINTS" id="PR00385">
    <property type="entry name" value="P450"/>
</dbReference>
<dbReference type="PROSITE" id="PS00086">
    <property type="entry name" value="CYTOCHROME_P450"/>
    <property type="match status" value="1"/>
</dbReference>
<comment type="cofactor">
    <cofactor evidence="1 12">
        <name>heme</name>
        <dbReference type="ChEBI" id="CHEBI:30413"/>
    </cofactor>
</comment>
<proteinExistence type="inferred from homology"/>
<feature type="binding site" description="axial binding residue" evidence="12">
    <location>
        <position position="431"/>
    </location>
    <ligand>
        <name>heme</name>
        <dbReference type="ChEBI" id="CHEBI:30413"/>
    </ligand>
    <ligandPart>
        <name>Fe</name>
        <dbReference type="ChEBI" id="CHEBI:18248"/>
    </ligandPart>
</feature>
<dbReference type="GO" id="GO:0046872">
    <property type="term" value="F:metal ion binding"/>
    <property type="evidence" value="ECO:0007669"/>
    <property type="project" value="UniProtKB-KW"/>
</dbReference>
<accession>A0ABD1IAP8</accession>
<evidence type="ECO:0000256" key="7">
    <source>
        <dbReference type="ARBA" id="ARBA00022989"/>
    </source>
</evidence>
<dbReference type="Gene3D" id="1.10.630.10">
    <property type="entry name" value="Cytochrome P450"/>
    <property type="match status" value="1"/>
</dbReference>
<dbReference type="EMBL" id="JBEAFC010000003">
    <property type="protein sequence ID" value="KAL1564774.1"/>
    <property type="molecule type" value="Genomic_DNA"/>
</dbReference>
<comment type="subcellular location">
    <subcellularLocation>
        <location evidence="2">Membrane</location>
        <topology evidence="2">Single-pass membrane protein</topology>
    </subcellularLocation>
</comment>
<keyword evidence="4 12" id="KW-0349">Heme</keyword>
<protein>
    <submittedName>
        <fullName evidence="14">Ferruginol synthase-like</fullName>
    </submittedName>
</protein>
<name>A0ABD1IAP8_SALDI</name>
<dbReference type="InterPro" id="IPR036396">
    <property type="entry name" value="Cyt_P450_sf"/>
</dbReference>
<keyword evidence="10 13" id="KW-0503">Monooxygenase</keyword>
<dbReference type="FunFam" id="1.10.630.10:FF:000007">
    <property type="entry name" value="Cytochrome P450 76C4"/>
    <property type="match status" value="1"/>
</dbReference>
<evidence type="ECO:0000313" key="15">
    <source>
        <dbReference type="Proteomes" id="UP001567538"/>
    </source>
</evidence>
<evidence type="ECO:0000256" key="2">
    <source>
        <dbReference type="ARBA" id="ARBA00004167"/>
    </source>
</evidence>
<comment type="caution">
    <text evidence="14">The sequence shown here is derived from an EMBL/GenBank/DDBJ whole genome shotgun (WGS) entry which is preliminary data.</text>
</comment>
<evidence type="ECO:0000256" key="8">
    <source>
        <dbReference type="ARBA" id="ARBA00023002"/>
    </source>
</evidence>
<dbReference type="CDD" id="cd11073">
    <property type="entry name" value="CYP76-like"/>
    <property type="match status" value="1"/>
</dbReference>
<sequence>MALSLLIAIFVSILAWSHFRRRRRNLPPGPYPFPIIGNILQLGRNPHRSLTHLSKTYGPLMSLKLGSIHTVVVSSPESARLVLQEHDKAFSGRTIPAAAEVHGFDKISVGLIPAGERWRKLRKLCREQMFSARRLDAGAGARREKVQRLVDYLRECSVSGRAVDLGQAAFVTTFNLLSATFFSVDLIEFESDATQQLKETVEGVTKILGSPNVADFFPFLKRLDPQRIKKRSEFYFGRLLGVLGGIIDERLETRSMERKNDFLAALFDLMDGSEYDLSYKDIQHLFLDLFLGGSDTTQSTVEWAMTELLANPVKMSNAKNELRRVIGENNQVEESDISRLPYLQALIKEALRLHPPGPFLIPRRADREVEIGGYIIPQHSQIFINAWAISRDSSIWPNPTSFEPERFLNSNIGFKGQDFELIPFGSGRRMCPGLSLAGRMLSLMLGSMLHNFEWEMEGGVTPDTTEEFGLALHKAVPLKAIPLYCN</sequence>
<dbReference type="PRINTS" id="PR00463">
    <property type="entry name" value="EP450I"/>
</dbReference>
<keyword evidence="6 12" id="KW-0479">Metal-binding</keyword>